<feature type="region of interest" description="Disordered" evidence="1">
    <location>
        <begin position="387"/>
        <end position="462"/>
    </location>
</feature>
<gene>
    <name evidence="2" type="ORF">HRR80_000422</name>
</gene>
<proteinExistence type="predicted"/>
<evidence type="ECO:0000313" key="2">
    <source>
        <dbReference type="EMBL" id="KAJ8995659.1"/>
    </source>
</evidence>
<feature type="region of interest" description="Disordered" evidence="1">
    <location>
        <begin position="1"/>
        <end position="200"/>
    </location>
</feature>
<feature type="compositionally biased region" description="Basic and acidic residues" evidence="1">
    <location>
        <begin position="575"/>
        <end position="587"/>
    </location>
</feature>
<accession>A0AAN6F3E8</accession>
<organism evidence="2 3">
    <name type="scientific">Exophiala dermatitidis</name>
    <name type="common">Black yeast-like fungus</name>
    <name type="synonym">Wangiella dermatitidis</name>
    <dbReference type="NCBI Taxonomy" id="5970"/>
    <lineage>
        <taxon>Eukaryota</taxon>
        <taxon>Fungi</taxon>
        <taxon>Dikarya</taxon>
        <taxon>Ascomycota</taxon>
        <taxon>Pezizomycotina</taxon>
        <taxon>Eurotiomycetes</taxon>
        <taxon>Chaetothyriomycetidae</taxon>
        <taxon>Chaetothyriales</taxon>
        <taxon>Herpotrichiellaceae</taxon>
        <taxon>Exophiala</taxon>
    </lineage>
</organism>
<evidence type="ECO:0000256" key="1">
    <source>
        <dbReference type="SAM" id="MobiDB-lite"/>
    </source>
</evidence>
<feature type="compositionally biased region" description="Polar residues" evidence="1">
    <location>
        <begin position="41"/>
        <end position="56"/>
    </location>
</feature>
<feature type="region of interest" description="Disordered" evidence="1">
    <location>
        <begin position="486"/>
        <end position="527"/>
    </location>
</feature>
<sequence>MPQIERRAPRPATVEEFDEYRQVALPESLRTANVSGRRPQQEVSAKQGEQSLRNGGSDSGYASRADTVSTGSTSAGRRKMPDLRVDTAAAIPERTRQPYSSSKAEPTRQPSRRQSSSQGQPPANPPKSKPISQEPEICHRYDHYAKHGDMRTDVSATSSAPPPPSPRTVRQTGPKTSRDDTVLPTKIRRSSSQQQSRPVSMVAHGVPLQYINQAFYETPAITAAAWPTPVTPSVPYSPASYSYGPPPVSTPSFAYYQQPSYFEHAVPMPEPHSARPSRRSSPVRRRSSTYGEPVLRQSQYEPPPVISEKVPSRENRPPLPSHKPNRSIDHDRVLMPPPAKPPQYQPETTHRPSTRRAKTYHVQQSPVHQHFTHNLERFDEDFEDYDCRESRMPLPPTRERRESSSRPPTSYRGARVATEARDRPALPAKSMSYSTSAGLAKTPSRPNIATRQTTQSAVAADDGEMAVEEYLERRNKTSNELTAEALRNLNHRNTSSRSETESSYSHKSRQSSSKDSSGLGKSQATTASTMKTSIALSGGGVNMSISPDYMSNDGRPVSISIGNVVVKVATQESEAADRTKEVKRIERAPSVASRASKNSVSSVVSNFDRDRDRDRDRASVPTQPSRRPSRAEERGPSVRSSRQHSRAPSTGEHGYESNPRRSLDYARKYEEVYGA</sequence>
<feature type="compositionally biased region" description="Polar residues" evidence="1">
    <location>
        <begin position="66"/>
        <end position="75"/>
    </location>
</feature>
<evidence type="ECO:0000313" key="3">
    <source>
        <dbReference type="Proteomes" id="UP001161757"/>
    </source>
</evidence>
<feature type="compositionally biased region" description="Basic and acidic residues" evidence="1">
    <location>
        <begin position="136"/>
        <end position="152"/>
    </location>
</feature>
<name>A0AAN6F3E8_EXODE</name>
<feature type="compositionally biased region" description="Pro residues" evidence="1">
    <location>
        <begin position="335"/>
        <end position="344"/>
    </location>
</feature>
<dbReference type="AlphaFoldDB" id="A0AAN6F3E8"/>
<protein>
    <submittedName>
        <fullName evidence="2">Uncharacterized protein</fullName>
    </submittedName>
</protein>
<dbReference type="Proteomes" id="UP001161757">
    <property type="component" value="Unassembled WGS sequence"/>
</dbReference>
<feature type="compositionally biased region" description="Low complexity" evidence="1">
    <location>
        <begin position="495"/>
        <end position="522"/>
    </location>
</feature>
<feature type="compositionally biased region" description="Basic residues" evidence="1">
    <location>
        <begin position="275"/>
        <end position="287"/>
    </location>
</feature>
<feature type="compositionally biased region" description="Basic and acidic residues" evidence="1">
    <location>
        <begin position="387"/>
        <end position="404"/>
    </location>
</feature>
<feature type="compositionally biased region" description="Low complexity" evidence="1">
    <location>
        <begin position="107"/>
        <end position="121"/>
    </location>
</feature>
<feature type="region of interest" description="Disordered" evidence="1">
    <location>
        <begin position="266"/>
        <end position="368"/>
    </location>
</feature>
<feature type="compositionally biased region" description="Polar residues" evidence="1">
    <location>
        <begin position="444"/>
        <end position="457"/>
    </location>
</feature>
<feature type="compositionally biased region" description="Basic and acidic residues" evidence="1">
    <location>
        <begin position="653"/>
        <end position="665"/>
    </location>
</feature>
<dbReference type="EMBL" id="JAJGCB010000001">
    <property type="protein sequence ID" value="KAJ8995659.1"/>
    <property type="molecule type" value="Genomic_DNA"/>
</dbReference>
<feature type="compositionally biased region" description="Basic and acidic residues" evidence="1">
    <location>
        <begin position="607"/>
        <end position="618"/>
    </location>
</feature>
<feature type="compositionally biased region" description="Low complexity" evidence="1">
    <location>
        <begin position="590"/>
        <end position="606"/>
    </location>
</feature>
<comment type="caution">
    <text evidence="2">The sequence shown here is derived from an EMBL/GenBank/DDBJ whole genome shotgun (WGS) entry which is preliminary data.</text>
</comment>
<reference evidence="2" key="1">
    <citation type="submission" date="2023-01" db="EMBL/GenBank/DDBJ databases">
        <title>Exophiala dermititidis isolated from Cystic Fibrosis Patient.</title>
        <authorList>
            <person name="Kurbessoian T."/>
            <person name="Crocker A."/>
            <person name="Murante D."/>
            <person name="Hogan D.A."/>
            <person name="Stajich J.E."/>
        </authorList>
    </citation>
    <scope>NUCLEOTIDE SEQUENCE</scope>
    <source>
        <strain evidence="2">Ex8</strain>
    </source>
</reference>
<feature type="region of interest" description="Disordered" evidence="1">
    <location>
        <begin position="573"/>
        <end position="665"/>
    </location>
</feature>